<dbReference type="Pfam" id="PF00440">
    <property type="entry name" value="TetR_N"/>
    <property type="match status" value="1"/>
</dbReference>
<organism evidence="6 7">
    <name type="scientific">Nocardioides humi</name>
    <dbReference type="NCBI Taxonomy" id="449461"/>
    <lineage>
        <taxon>Bacteria</taxon>
        <taxon>Bacillati</taxon>
        <taxon>Actinomycetota</taxon>
        <taxon>Actinomycetes</taxon>
        <taxon>Propionibacteriales</taxon>
        <taxon>Nocardioidaceae</taxon>
        <taxon>Nocardioides</taxon>
    </lineage>
</organism>
<proteinExistence type="predicted"/>
<protein>
    <submittedName>
        <fullName evidence="6">TetR/AcrR family transcriptional regulator</fullName>
    </submittedName>
</protein>
<keyword evidence="2 4" id="KW-0238">DNA-binding</keyword>
<evidence type="ECO:0000256" key="3">
    <source>
        <dbReference type="ARBA" id="ARBA00023163"/>
    </source>
</evidence>
<feature type="DNA-binding region" description="H-T-H motif" evidence="4">
    <location>
        <begin position="53"/>
        <end position="72"/>
    </location>
</feature>
<dbReference type="InterPro" id="IPR001647">
    <property type="entry name" value="HTH_TetR"/>
</dbReference>
<name>A0ABN2BJ00_9ACTN</name>
<dbReference type="PROSITE" id="PS50977">
    <property type="entry name" value="HTH_TETR_2"/>
    <property type="match status" value="1"/>
</dbReference>
<dbReference type="InterPro" id="IPR050109">
    <property type="entry name" value="HTH-type_TetR-like_transc_reg"/>
</dbReference>
<dbReference type="PANTHER" id="PTHR30055:SF238">
    <property type="entry name" value="MYCOFACTOCIN BIOSYNTHESIS TRANSCRIPTIONAL REGULATOR MFTR-RELATED"/>
    <property type="match status" value="1"/>
</dbReference>
<dbReference type="Gene3D" id="1.10.357.10">
    <property type="entry name" value="Tetracycline Repressor, domain 2"/>
    <property type="match status" value="1"/>
</dbReference>
<evidence type="ECO:0000313" key="7">
    <source>
        <dbReference type="Proteomes" id="UP001500842"/>
    </source>
</evidence>
<evidence type="ECO:0000259" key="5">
    <source>
        <dbReference type="PROSITE" id="PS50977"/>
    </source>
</evidence>
<dbReference type="Gene3D" id="1.10.10.60">
    <property type="entry name" value="Homeodomain-like"/>
    <property type="match status" value="1"/>
</dbReference>
<comment type="caution">
    <text evidence="6">The sequence shown here is derived from an EMBL/GenBank/DDBJ whole genome shotgun (WGS) entry which is preliminary data.</text>
</comment>
<dbReference type="SUPFAM" id="SSF46689">
    <property type="entry name" value="Homeodomain-like"/>
    <property type="match status" value="1"/>
</dbReference>
<dbReference type="EMBL" id="BAAAOR010000039">
    <property type="protein sequence ID" value="GAA1542012.1"/>
    <property type="molecule type" value="Genomic_DNA"/>
</dbReference>
<keyword evidence="1" id="KW-0805">Transcription regulation</keyword>
<dbReference type="PRINTS" id="PR00455">
    <property type="entry name" value="HTHTETR"/>
</dbReference>
<evidence type="ECO:0000256" key="1">
    <source>
        <dbReference type="ARBA" id="ARBA00023015"/>
    </source>
</evidence>
<reference evidence="6 7" key="1">
    <citation type="journal article" date="2019" name="Int. J. Syst. Evol. Microbiol.">
        <title>The Global Catalogue of Microorganisms (GCM) 10K type strain sequencing project: providing services to taxonomists for standard genome sequencing and annotation.</title>
        <authorList>
            <consortium name="The Broad Institute Genomics Platform"/>
            <consortium name="The Broad Institute Genome Sequencing Center for Infectious Disease"/>
            <person name="Wu L."/>
            <person name="Ma J."/>
        </authorList>
    </citation>
    <scope>NUCLEOTIDE SEQUENCE [LARGE SCALE GENOMIC DNA]</scope>
    <source>
        <strain evidence="6 7">JCM 14942</strain>
    </source>
</reference>
<dbReference type="Proteomes" id="UP001500842">
    <property type="component" value="Unassembled WGS sequence"/>
</dbReference>
<sequence>MTNNTVRGTLTVMTTLPRGRHGLSRAEVAAVQRERMFHAMAEAMAERGYAATPVAEIVRRAGVSRETFYQHFGSKQECFIAAYAWATDALRAGFAEGLGAAGPPLERLADLLDRYLAALAEDPDRSRLFLVEVYAAGPEVMRRRLEVQQEAATELARTLGARDARERFACEALLAATVQMATAHIMVGEPERLAGLRPPLVALAASLFPS</sequence>
<evidence type="ECO:0000313" key="6">
    <source>
        <dbReference type="EMBL" id="GAA1542012.1"/>
    </source>
</evidence>
<evidence type="ECO:0000256" key="4">
    <source>
        <dbReference type="PROSITE-ProRule" id="PRU00335"/>
    </source>
</evidence>
<keyword evidence="7" id="KW-1185">Reference proteome</keyword>
<dbReference type="InterPro" id="IPR009057">
    <property type="entry name" value="Homeodomain-like_sf"/>
</dbReference>
<keyword evidence="3" id="KW-0804">Transcription</keyword>
<dbReference type="SUPFAM" id="SSF48498">
    <property type="entry name" value="Tetracyclin repressor-like, C-terminal domain"/>
    <property type="match status" value="1"/>
</dbReference>
<evidence type="ECO:0000256" key="2">
    <source>
        <dbReference type="ARBA" id="ARBA00023125"/>
    </source>
</evidence>
<accession>A0ABN2BJ00</accession>
<dbReference type="PANTHER" id="PTHR30055">
    <property type="entry name" value="HTH-TYPE TRANSCRIPTIONAL REGULATOR RUTR"/>
    <property type="match status" value="1"/>
</dbReference>
<gene>
    <name evidence="6" type="ORF">GCM10009788_50800</name>
</gene>
<dbReference type="InterPro" id="IPR036271">
    <property type="entry name" value="Tet_transcr_reg_TetR-rel_C_sf"/>
</dbReference>
<feature type="domain" description="HTH tetR-type" evidence="5">
    <location>
        <begin position="30"/>
        <end position="90"/>
    </location>
</feature>